<feature type="compositionally biased region" description="Polar residues" evidence="1">
    <location>
        <begin position="395"/>
        <end position="408"/>
    </location>
</feature>
<reference evidence="3" key="3">
    <citation type="submission" date="2015-06" db="UniProtKB">
        <authorList>
            <consortium name="EnsemblMetazoa"/>
        </authorList>
    </citation>
    <scope>IDENTIFICATION</scope>
</reference>
<feature type="compositionally biased region" description="Polar residues" evidence="1">
    <location>
        <begin position="283"/>
        <end position="302"/>
    </location>
</feature>
<dbReference type="Proteomes" id="UP000014760">
    <property type="component" value="Unassembled WGS sequence"/>
</dbReference>
<evidence type="ECO:0000313" key="4">
    <source>
        <dbReference type="Proteomes" id="UP000014760"/>
    </source>
</evidence>
<gene>
    <name evidence="2" type="ORF">CAPTEDRAFT_223022</name>
</gene>
<keyword evidence="4" id="KW-1185">Reference proteome</keyword>
<dbReference type="InterPro" id="IPR002110">
    <property type="entry name" value="Ankyrin_rpt"/>
</dbReference>
<feature type="compositionally biased region" description="Basic and acidic residues" evidence="1">
    <location>
        <begin position="270"/>
        <end position="280"/>
    </location>
</feature>
<reference evidence="2 4" key="2">
    <citation type="journal article" date="2013" name="Nature">
        <title>Insights into bilaterian evolution from three spiralian genomes.</title>
        <authorList>
            <person name="Simakov O."/>
            <person name="Marletaz F."/>
            <person name="Cho S.J."/>
            <person name="Edsinger-Gonzales E."/>
            <person name="Havlak P."/>
            <person name="Hellsten U."/>
            <person name="Kuo D.H."/>
            <person name="Larsson T."/>
            <person name="Lv J."/>
            <person name="Arendt D."/>
            <person name="Savage R."/>
            <person name="Osoegawa K."/>
            <person name="de Jong P."/>
            <person name="Grimwood J."/>
            <person name="Chapman J.A."/>
            <person name="Shapiro H."/>
            <person name="Aerts A."/>
            <person name="Otillar R.P."/>
            <person name="Terry A.Y."/>
            <person name="Boore J.L."/>
            <person name="Grigoriev I.V."/>
            <person name="Lindberg D.R."/>
            <person name="Seaver E.C."/>
            <person name="Weisblat D.A."/>
            <person name="Putnam N.H."/>
            <person name="Rokhsar D.S."/>
        </authorList>
    </citation>
    <scope>NUCLEOTIDE SEQUENCE</scope>
    <source>
        <strain evidence="2 4">I ESC-2004</strain>
    </source>
</reference>
<dbReference type="EMBL" id="AMQN01001523">
    <property type="status" value="NOT_ANNOTATED_CDS"/>
    <property type="molecule type" value="Genomic_DNA"/>
</dbReference>
<feature type="compositionally biased region" description="Polar residues" evidence="1">
    <location>
        <begin position="98"/>
        <end position="115"/>
    </location>
</feature>
<evidence type="ECO:0000313" key="3">
    <source>
        <dbReference type="EnsemblMetazoa" id="CapteP223022"/>
    </source>
</evidence>
<feature type="compositionally biased region" description="Basic and acidic residues" evidence="1">
    <location>
        <begin position="376"/>
        <end position="391"/>
    </location>
</feature>
<feature type="region of interest" description="Disordered" evidence="1">
    <location>
        <begin position="270"/>
        <end position="339"/>
    </location>
</feature>
<dbReference type="Gene3D" id="1.25.40.20">
    <property type="entry name" value="Ankyrin repeat-containing domain"/>
    <property type="match status" value="1"/>
</dbReference>
<dbReference type="AlphaFoldDB" id="R7UH54"/>
<dbReference type="EMBL" id="KB303456">
    <property type="protein sequence ID" value="ELU03133.1"/>
    <property type="molecule type" value="Genomic_DNA"/>
</dbReference>
<feature type="compositionally biased region" description="Acidic residues" evidence="1">
    <location>
        <begin position="66"/>
        <end position="76"/>
    </location>
</feature>
<evidence type="ECO:0000313" key="2">
    <source>
        <dbReference type="EMBL" id="ELU03133.1"/>
    </source>
</evidence>
<name>R7UH54_CAPTE</name>
<reference evidence="4" key="1">
    <citation type="submission" date="2012-12" db="EMBL/GenBank/DDBJ databases">
        <authorList>
            <person name="Hellsten U."/>
            <person name="Grimwood J."/>
            <person name="Chapman J.A."/>
            <person name="Shapiro H."/>
            <person name="Aerts A."/>
            <person name="Otillar R.P."/>
            <person name="Terry A.Y."/>
            <person name="Boore J.L."/>
            <person name="Simakov O."/>
            <person name="Marletaz F."/>
            <person name="Cho S.-J."/>
            <person name="Edsinger-Gonzales E."/>
            <person name="Havlak P."/>
            <person name="Kuo D.-H."/>
            <person name="Larsson T."/>
            <person name="Lv J."/>
            <person name="Arendt D."/>
            <person name="Savage R."/>
            <person name="Osoegawa K."/>
            <person name="de Jong P."/>
            <person name="Lindberg D.R."/>
            <person name="Seaver E.C."/>
            <person name="Weisblat D.A."/>
            <person name="Putnam N.H."/>
            <person name="Grigoriev I.V."/>
            <person name="Rokhsar D.S."/>
        </authorList>
    </citation>
    <scope>NUCLEOTIDE SEQUENCE</scope>
    <source>
        <strain evidence="4">I ESC-2004</strain>
    </source>
</reference>
<evidence type="ECO:0000256" key="1">
    <source>
        <dbReference type="SAM" id="MobiDB-lite"/>
    </source>
</evidence>
<dbReference type="EnsemblMetazoa" id="CapteT223022">
    <property type="protein sequence ID" value="CapteP223022"/>
    <property type="gene ID" value="CapteG223022"/>
</dbReference>
<dbReference type="SUPFAM" id="SSF48403">
    <property type="entry name" value="Ankyrin repeat"/>
    <property type="match status" value="1"/>
</dbReference>
<accession>R7UH54</accession>
<feature type="region of interest" description="Disordered" evidence="1">
    <location>
        <begin position="41"/>
        <end position="133"/>
    </location>
</feature>
<sequence length="542" mass="62090">MGPRWSTVQCQWVGGNQVCTWTAPSIDQHRLRKRRSEIREFPAAQKSMAQVEAAAEMEHENYVDGVFEEEEEEDAESGGQDEKERSENKEKNLVEGTDQLNSAQELTGNQTQVRQSDIEESESENEDHPEMDKRDIYHAVRKGNIEELDDLLDLPKADINMTWVGLMYGENLLMIAIQHRQQEMAEFLIDNGVNWNFTHYAFDMKDDYLRRGGESAELDCYSTTCRQMAYDRKMLDLVDLIDEKNGNYWSFKPKKERIVRLKKPFEEKMREREEKEKLEEQLNDSVDSGRSSRASNPTTIATEVTRADTRPATAATSRAESAKAKRAKAASTLPATSGYESAESLDLRELIDSKRTPRRTTVKYRNTRSFYARKLSSRERLLDRPPSERLPKASFQGTTSSQRYSTEVQHLDKSRAVSARGDLTRVVSPWKQDDRKYVAALQCRNARSVLIRPQVKSVLAIEDSFPCLDQVKRTESTLLPKRPSKRPMETSPVKHSSFRRLPVTKISPNQHYMASLMGTLTTQAKKCPTGKLLSSTVITMRQ</sequence>
<proteinExistence type="predicted"/>
<feature type="compositionally biased region" description="Low complexity" evidence="1">
    <location>
        <begin position="310"/>
        <end position="319"/>
    </location>
</feature>
<organism evidence="2">
    <name type="scientific">Capitella teleta</name>
    <name type="common">Polychaete worm</name>
    <dbReference type="NCBI Taxonomy" id="283909"/>
    <lineage>
        <taxon>Eukaryota</taxon>
        <taxon>Metazoa</taxon>
        <taxon>Spiralia</taxon>
        <taxon>Lophotrochozoa</taxon>
        <taxon>Annelida</taxon>
        <taxon>Polychaeta</taxon>
        <taxon>Sedentaria</taxon>
        <taxon>Scolecida</taxon>
        <taxon>Capitellidae</taxon>
        <taxon>Capitella</taxon>
    </lineage>
</organism>
<feature type="region of interest" description="Disordered" evidence="1">
    <location>
        <begin position="376"/>
        <end position="412"/>
    </location>
</feature>
<protein>
    <submittedName>
        <fullName evidence="2 3">Uncharacterized protein</fullName>
    </submittedName>
</protein>
<dbReference type="InterPro" id="IPR036770">
    <property type="entry name" value="Ankyrin_rpt-contain_sf"/>
</dbReference>
<dbReference type="OrthoDB" id="10039713at2759"/>
<feature type="compositionally biased region" description="Basic and acidic residues" evidence="1">
    <location>
        <begin position="80"/>
        <end position="93"/>
    </location>
</feature>
<dbReference type="HOGENOM" id="CLU_502729_0_0_1"/>
<dbReference type="SMART" id="SM00248">
    <property type="entry name" value="ANK"/>
    <property type="match status" value="2"/>
</dbReference>